<dbReference type="AlphaFoldDB" id="A0A8K0UKJ0"/>
<sequence>MFLTCYAGNVAKYSSAPLMPSSRLPQELVDAIIDCLALDDDADDPSRTSSLESCALVAETWVPRCLYRLRYTFRIDVKMMAQKIALLDHPSIPSYIRKVILNMNDMEEDRSDLFAAADIAAVLTVTNKITHLKISFPLVESTIPRVSLAPMQFRISPALTHLSISAVGFWDFNAFKEIMACFPQLESLALRSIYQCYFNREGTVVYDTCCPPSLKTLRITGLEEPFSTYFPHWVVRPSGPPSVETFIFNIFEFNSTVEPRYLLENLSHSLRSVHAFVPYGELPSWPPFWELLDEYLTSGELVCLEEVHIQTLDRDAPLVPVEKIRELMPRVAQRKVNITTIGSAAERESWVWW</sequence>
<evidence type="ECO:0000313" key="2">
    <source>
        <dbReference type="Proteomes" id="UP000813824"/>
    </source>
</evidence>
<gene>
    <name evidence="1" type="ORF">BXZ70DRAFT_950277</name>
</gene>
<dbReference type="Proteomes" id="UP000813824">
    <property type="component" value="Unassembled WGS sequence"/>
</dbReference>
<accession>A0A8K0UKJ0</accession>
<comment type="caution">
    <text evidence="1">The sequence shown here is derived from an EMBL/GenBank/DDBJ whole genome shotgun (WGS) entry which is preliminary data.</text>
</comment>
<evidence type="ECO:0000313" key="1">
    <source>
        <dbReference type="EMBL" id="KAH8093143.1"/>
    </source>
</evidence>
<organism evidence="1 2">
    <name type="scientific">Cristinia sonorae</name>
    <dbReference type="NCBI Taxonomy" id="1940300"/>
    <lineage>
        <taxon>Eukaryota</taxon>
        <taxon>Fungi</taxon>
        <taxon>Dikarya</taxon>
        <taxon>Basidiomycota</taxon>
        <taxon>Agaricomycotina</taxon>
        <taxon>Agaricomycetes</taxon>
        <taxon>Agaricomycetidae</taxon>
        <taxon>Agaricales</taxon>
        <taxon>Pleurotineae</taxon>
        <taxon>Stephanosporaceae</taxon>
        <taxon>Cristinia</taxon>
    </lineage>
</organism>
<protein>
    <submittedName>
        <fullName evidence="1">Uncharacterized protein</fullName>
    </submittedName>
</protein>
<dbReference type="EMBL" id="JAEVFJ010000030">
    <property type="protein sequence ID" value="KAH8093143.1"/>
    <property type="molecule type" value="Genomic_DNA"/>
</dbReference>
<name>A0A8K0UKJ0_9AGAR</name>
<keyword evidence="2" id="KW-1185">Reference proteome</keyword>
<reference evidence="1" key="1">
    <citation type="journal article" date="2021" name="New Phytol.">
        <title>Evolutionary innovations through gain and loss of genes in the ectomycorrhizal Boletales.</title>
        <authorList>
            <person name="Wu G."/>
            <person name="Miyauchi S."/>
            <person name="Morin E."/>
            <person name="Kuo A."/>
            <person name="Drula E."/>
            <person name="Varga T."/>
            <person name="Kohler A."/>
            <person name="Feng B."/>
            <person name="Cao Y."/>
            <person name="Lipzen A."/>
            <person name="Daum C."/>
            <person name="Hundley H."/>
            <person name="Pangilinan J."/>
            <person name="Johnson J."/>
            <person name="Barry K."/>
            <person name="LaButti K."/>
            <person name="Ng V."/>
            <person name="Ahrendt S."/>
            <person name="Min B."/>
            <person name="Choi I.G."/>
            <person name="Park H."/>
            <person name="Plett J.M."/>
            <person name="Magnuson J."/>
            <person name="Spatafora J.W."/>
            <person name="Nagy L.G."/>
            <person name="Henrissat B."/>
            <person name="Grigoriev I.V."/>
            <person name="Yang Z.L."/>
            <person name="Xu J."/>
            <person name="Martin F.M."/>
        </authorList>
    </citation>
    <scope>NUCLEOTIDE SEQUENCE</scope>
    <source>
        <strain evidence="1">KKN 215</strain>
    </source>
</reference>
<proteinExistence type="predicted"/>